<accession>A0A2Z6ZRW2</accession>
<dbReference type="EMBL" id="KV183219">
    <property type="protein sequence ID" value="KZT75856.1"/>
    <property type="molecule type" value="Genomic_DNA"/>
</dbReference>
<keyword evidence="2" id="KW-1185">Reference proteome</keyword>
<sequence>MKKTCTGITIVHGRKSEKMTSSLPSMFNQAFDTHTTSIQKYIRSTHASILKQNKRGTPAHTLNQIEQLMLEEHRTGLLKFKGDRTT</sequence>
<dbReference type="Proteomes" id="UP000250235">
    <property type="component" value="Unassembled WGS sequence"/>
</dbReference>
<gene>
    <name evidence="1" type="ORF">F511_47119</name>
</gene>
<dbReference type="AlphaFoldDB" id="A0A2Z6ZRW2"/>
<proteinExistence type="predicted"/>
<reference evidence="1 2" key="1">
    <citation type="journal article" date="2015" name="Proc. Natl. Acad. Sci. U.S.A.">
        <title>The resurrection genome of Boea hygrometrica: A blueprint for survival of dehydration.</title>
        <authorList>
            <person name="Xiao L."/>
            <person name="Yang G."/>
            <person name="Zhang L."/>
            <person name="Yang X."/>
            <person name="Zhao S."/>
            <person name="Ji Z."/>
            <person name="Zhou Q."/>
            <person name="Hu M."/>
            <person name="Wang Y."/>
            <person name="Chen M."/>
            <person name="Xu Y."/>
            <person name="Jin H."/>
            <person name="Xiao X."/>
            <person name="Hu G."/>
            <person name="Bao F."/>
            <person name="Hu Y."/>
            <person name="Wan P."/>
            <person name="Li L."/>
            <person name="Deng X."/>
            <person name="Kuang T."/>
            <person name="Xiang C."/>
            <person name="Zhu J.K."/>
            <person name="Oliver M.J."/>
            <person name="He Y."/>
        </authorList>
    </citation>
    <scope>NUCLEOTIDE SEQUENCE [LARGE SCALE GENOMIC DNA]</scope>
    <source>
        <strain evidence="2">cv. XS01</strain>
    </source>
</reference>
<name>A0A2Z6ZRW2_9LAMI</name>
<organism evidence="1 2">
    <name type="scientific">Dorcoceras hygrometricum</name>
    <dbReference type="NCBI Taxonomy" id="472368"/>
    <lineage>
        <taxon>Eukaryota</taxon>
        <taxon>Viridiplantae</taxon>
        <taxon>Streptophyta</taxon>
        <taxon>Embryophyta</taxon>
        <taxon>Tracheophyta</taxon>
        <taxon>Spermatophyta</taxon>
        <taxon>Magnoliopsida</taxon>
        <taxon>eudicotyledons</taxon>
        <taxon>Gunneridae</taxon>
        <taxon>Pentapetalae</taxon>
        <taxon>asterids</taxon>
        <taxon>lamiids</taxon>
        <taxon>Lamiales</taxon>
        <taxon>Gesneriaceae</taxon>
        <taxon>Didymocarpoideae</taxon>
        <taxon>Trichosporeae</taxon>
        <taxon>Loxocarpinae</taxon>
        <taxon>Dorcoceras</taxon>
    </lineage>
</organism>
<protein>
    <submittedName>
        <fullName evidence="1">Uncharacterized protein</fullName>
    </submittedName>
</protein>
<evidence type="ECO:0000313" key="1">
    <source>
        <dbReference type="EMBL" id="KZT75856.1"/>
    </source>
</evidence>
<evidence type="ECO:0000313" key="2">
    <source>
        <dbReference type="Proteomes" id="UP000250235"/>
    </source>
</evidence>